<evidence type="ECO:0000256" key="1">
    <source>
        <dbReference type="ARBA" id="ARBA00010641"/>
    </source>
</evidence>
<dbReference type="SUPFAM" id="SSF88659">
    <property type="entry name" value="Sigma3 and sigma4 domains of RNA polymerase sigma factors"/>
    <property type="match status" value="1"/>
</dbReference>
<dbReference type="SUPFAM" id="SSF88946">
    <property type="entry name" value="Sigma2 domain of RNA polymerase sigma factors"/>
    <property type="match status" value="1"/>
</dbReference>
<organism evidence="7 8">
    <name type="scientific">Neolewinella agarilytica</name>
    <dbReference type="NCBI Taxonomy" id="478744"/>
    <lineage>
        <taxon>Bacteria</taxon>
        <taxon>Pseudomonadati</taxon>
        <taxon>Bacteroidota</taxon>
        <taxon>Saprospiria</taxon>
        <taxon>Saprospirales</taxon>
        <taxon>Lewinellaceae</taxon>
        <taxon>Neolewinella</taxon>
    </lineage>
</organism>
<evidence type="ECO:0000256" key="2">
    <source>
        <dbReference type="ARBA" id="ARBA00023015"/>
    </source>
</evidence>
<dbReference type="PANTHER" id="PTHR43133:SF46">
    <property type="entry name" value="RNA POLYMERASE SIGMA-70 FACTOR ECF SUBFAMILY"/>
    <property type="match status" value="1"/>
</dbReference>
<dbReference type="Proteomes" id="UP000199021">
    <property type="component" value="Unassembled WGS sequence"/>
</dbReference>
<dbReference type="STRING" id="478744.SAMN05444359_102188"/>
<accession>A0A1H9AQ36</accession>
<evidence type="ECO:0000256" key="4">
    <source>
        <dbReference type="ARBA" id="ARBA00023163"/>
    </source>
</evidence>
<dbReference type="InterPro" id="IPR013324">
    <property type="entry name" value="RNA_pol_sigma_r3/r4-like"/>
</dbReference>
<evidence type="ECO:0000259" key="6">
    <source>
        <dbReference type="Pfam" id="PF08281"/>
    </source>
</evidence>
<dbReference type="InterPro" id="IPR039425">
    <property type="entry name" value="RNA_pol_sigma-70-like"/>
</dbReference>
<keyword evidence="8" id="KW-1185">Reference proteome</keyword>
<dbReference type="GO" id="GO:0016987">
    <property type="term" value="F:sigma factor activity"/>
    <property type="evidence" value="ECO:0007669"/>
    <property type="project" value="UniProtKB-KW"/>
</dbReference>
<dbReference type="AlphaFoldDB" id="A0A1H9AQ36"/>
<comment type="similarity">
    <text evidence="1">Belongs to the sigma-70 factor family. ECF subfamily.</text>
</comment>
<dbReference type="GO" id="GO:0006352">
    <property type="term" value="P:DNA-templated transcription initiation"/>
    <property type="evidence" value="ECO:0007669"/>
    <property type="project" value="InterPro"/>
</dbReference>
<dbReference type="CDD" id="cd06171">
    <property type="entry name" value="Sigma70_r4"/>
    <property type="match status" value="1"/>
</dbReference>
<keyword evidence="4" id="KW-0804">Transcription</keyword>
<feature type="domain" description="RNA polymerase sigma factor 70 region 4 type 2" evidence="6">
    <location>
        <begin position="141"/>
        <end position="194"/>
    </location>
</feature>
<evidence type="ECO:0000259" key="5">
    <source>
        <dbReference type="Pfam" id="PF04542"/>
    </source>
</evidence>
<reference evidence="8" key="1">
    <citation type="submission" date="2016-10" db="EMBL/GenBank/DDBJ databases">
        <authorList>
            <person name="Varghese N."/>
            <person name="Submissions S."/>
        </authorList>
    </citation>
    <scope>NUCLEOTIDE SEQUENCE [LARGE SCALE GENOMIC DNA]</scope>
    <source>
        <strain evidence="8">DSM 24740</strain>
    </source>
</reference>
<proteinExistence type="inferred from homology"/>
<dbReference type="InterPro" id="IPR036388">
    <property type="entry name" value="WH-like_DNA-bd_sf"/>
</dbReference>
<dbReference type="InterPro" id="IPR013325">
    <property type="entry name" value="RNA_pol_sigma_r2"/>
</dbReference>
<evidence type="ECO:0000313" key="7">
    <source>
        <dbReference type="EMBL" id="SEP78922.1"/>
    </source>
</evidence>
<feature type="domain" description="RNA polymerase sigma-70 region 2" evidence="5">
    <location>
        <begin position="50"/>
        <end position="104"/>
    </location>
</feature>
<evidence type="ECO:0000313" key="8">
    <source>
        <dbReference type="Proteomes" id="UP000199021"/>
    </source>
</evidence>
<dbReference type="InterPro" id="IPR014284">
    <property type="entry name" value="RNA_pol_sigma-70_dom"/>
</dbReference>
<dbReference type="InterPro" id="IPR013249">
    <property type="entry name" value="RNA_pol_sigma70_r4_t2"/>
</dbReference>
<dbReference type="GO" id="GO:0003677">
    <property type="term" value="F:DNA binding"/>
    <property type="evidence" value="ECO:0007669"/>
    <property type="project" value="InterPro"/>
</dbReference>
<dbReference type="PANTHER" id="PTHR43133">
    <property type="entry name" value="RNA POLYMERASE ECF-TYPE SIGMA FACTO"/>
    <property type="match status" value="1"/>
</dbReference>
<dbReference type="Pfam" id="PF04542">
    <property type="entry name" value="Sigma70_r2"/>
    <property type="match status" value="1"/>
</dbReference>
<dbReference type="Pfam" id="PF08281">
    <property type="entry name" value="Sigma70_r4_2"/>
    <property type="match status" value="1"/>
</dbReference>
<dbReference type="OrthoDB" id="1100095at2"/>
<gene>
    <name evidence="7" type="ORF">SAMN05444359_102188</name>
</gene>
<sequence length="201" mass="23209">MRGNGRTSLYQIPSPKFTLPSTIIFFKAMEKEQYNNGVCDQTVFDSTFLSLAPRLRNFLYYRCGDAEQAADLVQESFLKLWENCGKVLPDKAKAWLFRVGENLVFKLGERAKVVRKYEWRQEGLTSVVASPEHQLEEKEFREQLEAAIAGLPEGAREVFLLNRIDGLKYREIAELLNISQKAVEKRMHRALVTLRELHAKI</sequence>
<dbReference type="InterPro" id="IPR007627">
    <property type="entry name" value="RNA_pol_sigma70_r2"/>
</dbReference>
<dbReference type="InParanoid" id="A0A1H9AQ36"/>
<dbReference type="NCBIfam" id="TIGR02937">
    <property type="entry name" value="sigma70-ECF"/>
    <property type="match status" value="1"/>
</dbReference>
<dbReference type="EMBL" id="FOFB01000002">
    <property type="protein sequence ID" value="SEP78922.1"/>
    <property type="molecule type" value="Genomic_DNA"/>
</dbReference>
<name>A0A1H9AQ36_9BACT</name>
<dbReference type="Gene3D" id="1.10.10.10">
    <property type="entry name" value="Winged helix-like DNA-binding domain superfamily/Winged helix DNA-binding domain"/>
    <property type="match status" value="1"/>
</dbReference>
<dbReference type="Gene3D" id="1.10.1740.10">
    <property type="match status" value="1"/>
</dbReference>
<keyword evidence="3" id="KW-0731">Sigma factor</keyword>
<keyword evidence="2" id="KW-0805">Transcription regulation</keyword>
<protein>
    <submittedName>
        <fullName evidence="7">RNA polymerase sigma-70 factor, ECF subfamily</fullName>
    </submittedName>
</protein>
<evidence type="ECO:0000256" key="3">
    <source>
        <dbReference type="ARBA" id="ARBA00023082"/>
    </source>
</evidence>